<dbReference type="Proteomes" id="UP000663848">
    <property type="component" value="Unassembled WGS sequence"/>
</dbReference>
<evidence type="ECO:0000256" key="5">
    <source>
        <dbReference type="ARBA" id="ARBA00023157"/>
    </source>
</evidence>
<accession>A0A822BPG8</accession>
<dbReference type="GO" id="GO:0048667">
    <property type="term" value="P:cell morphogenesis involved in neuron differentiation"/>
    <property type="evidence" value="ECO:0007669"/>
    <property type="project" value="UniProtKB-ARBA"/>
</dbReference>
<evidence type="ECO:0000256" key="7">
    <source>
        <dbReference type="PROSITE-ProRule" id="PRU00076"/>
    </source>
</evidence>
<dbReference type="SMART" id="SM00179">
    <property type="entry name" value="EGF_CA"/>
    <property type="match status" value="2"/>
</dbReference>
<dbReference type="InterPro" id="IPR000742">
    <property type="entry name" value="EGF"/>
</dbReference>
<evidence type="ECO:0000256" key="4">
    <source>
        <dbReference type="ARBA" id="ARBA00022737"/>
    </source>
</evidence>
<dbReference type="GO" id="GO:0048646">
    <property type="term" value="P:anatomical structure formation involved in morphogenesis"/>
    <property type="evidence" value="ECO:0007669"/>
    <property type="project" value="UniProtKB-ARBA"/>
</dbReference>
<dbReference type="InterPro" id="IPR051022">
    <property type="entry name" value="Notch_Cell-Fate_Det"/>
</dbReference>
<dbReference type="InterPro" id="IPR001881">
    <property type="entry name" value="EGF-like_Ca-bd_dom"/>
</dbReference>
<dbReference type="SMART" id="SM00181">
    <property type="entry name" value="EGF"/>
    <property type="match status" value="2"/>
</dbReference>
<keyword evidence="1" id="KW-0217">Developmental protein</keyword>
<dbReference type="PANTHER" id="PTHR24049">
    <property type="entry name" value="CRUMBS FAMILY MEMBER"/>
    <property type="match status" value="1"/>
</dbReference>
<evidence type="ECO:0000256" key="1">
    <source>
        <dbReference type="ARBA" id="ARBA00022473"/>
    </source>
</evidence>
<feature type="disulfide bond" evidence="7">
    <location>
        <begin position="33"/>
        <end position="42"/>
    </location>
</feature>
<keyword evidence="4" id="KW-0677">Repeat</keyword>
<dbReference type="GO" id="GO:0016358">
    <property type="term" value="P:dendrite development"/>
    <property type="evidence" value="ECO:0007669"/>
    <property type="project" value="UniProtKB-ARBA"/>
</dbReference>
<dbReference type="GO" id="GO:0007157">
    <property type="term" value="P:heterophilic cell-cell adhesion via plasma membrane cell adhesion molecules"/>
    <property type="evidence" value="ECO:0007669"/>
    <property type="project" value="TreeGrafter"/>
</dbReference>
<dbReference type="PRINTS" id="PR00010">
    <property type="entry name" value="EGFBLOOD"/>
</dbReference>
<dbReference type="CDD" id="cd00054">
    <property type="entry name" value="EGF_CA"/>
    <property type="match status" value="2"/>
</dbReference>
<feature type="disulfide bond" evidence="7">
    <location>
        <begin position="80"/>
        <end position="89"/>
    </location>
</feature>
<protein>
    <recommendedName>
        <fullName evidence="8">EGF-like domain-containing protein</fullName>
    </recommendedName>
</protein>
<dbReference type="SUPFAM" id="SSF57196">
    <property type="entry name" value="EGF/Laminin"/>
    <property type="match status" value="2"/>
</dbReference>
<evidence type="ECO:0000256" key="3">
    <source>
        <dbReference type="ARBA" id="ARBA00022729"/>
    </source>
</evidence>
<comment type="caution">
    <text evidence="7">Lacks conserved residue(s) required for the propagation of feature annotation.</text>
</comment>
<evidence type="ECO:0000256" key="6">
    <source>
        <dbReference type="ARBA" id="ARBA00023180"/>
    </source>
</evidence>
<dbReference type="GO" id="GO:0043005">
    <property type="term" value="C:neuron projection"/>
    <property type="evidence" value="ECO:0007669"/>
    <property type="project" value="UniProtKB-ARBA"/>
</dbReference>
<name>A0A822BPG8_9BILA</name>
<feature type="non-terminal residue" evidence="9">
    <location>
        <position position="93"/>
    </location>
</feature>
<dbReference type="FunFam" id="2.10.25.10:FF:000172">
    <property type="entry name" value="FAT atypical cadherin 3"/>
    <property type="match status" value="2"/>
</dbReference>
<evidence type="ECO:0000259" key="8">
    <source>
        <dbReference type="PROSITE" id="PS50026"/>
    </source>
</evidence>
<reference evidence="9" key="1">
    <citation type="submission" date="2021-02" db="EMBL/GenBank/DDBJ databases">
        <authorList>
            <person name="Nowell W R."/>
        </authorList>
    </citation>
    <scope>NUCLEOTIDE SEQUENCE</scope>
</reference>
<dbReference type="PANTHER" id="PTHR24049:SF22">
    <property type="entry name" value="DROSOPHILA CRUMBS HOMOLOG"/>
    <property type="match status" value="1"/>
</dbReference>
<keyword evidence="6" id="KW-0325">Glycoprotein</keyword>
<dbReference type="GO" id="GO:0005886">
    <property type="term" value="C:plasma membrane"/>
    <property type="evidence" value="ECO:0007669"/>
    <property type="project" value="TreeGrafter"/>
</dbReference>
<dbReference type="Pfam" id="PF00008">
    <property type="entry name" value="EGF"/>
    <property type="match status" value="1"/>
</dbReference>
<evidence type="ECO:0000313" key="10">
    <source>
        <dbReference type="Proteomes" id="UP000663848"/>
    </source>
</evidence>
<gene>
    <name evidence="9" type="ORF">QYT958_LOCUS40094</name>
</gene>
<sequence length="93" mass="9435">TPGGTGSNACQNNPCFNGGSCQNLSGGYFQCICPFAFTGTRCELSSGTPGGTGSNACQNNPCFNGGSCQNLSGGYFQCICPFAFTGTRCELSS</sequence>
<feature type="domain" description="EGF-like" evidence="8">
    <location>
        <begin position="53"/>
        <end position="90"/>
    </location>
</feature>
<keyword evidence="5 7" id="KW-1015">Disulfide bond</keyword>
<feature type="non-terminal residue" evidence="9">
    <location>
        <position position="1"/>
    </location>
</feature>
<feature type="domain" description="EGF-like" evidence="8">
    <location>
        <begin position="6"/>
        <end position="43"/>
    </location>
</feature>
<proteinExistence type="predicted"/>
<dbReference type="EMBL" id="CAJOBR010039647">
    <property type="protein sequence ID" value="CAF5022823.1"/>
    <property type="molecule type" value="Genomic_DNA"/>
</dbReference>
<organism evidence="9 10">
    <name type="scientific">Rotaria socialis</name>
    <dbReference type="NCBI Taxonomy" id="392032"/>
    <lineage>
        <taxon>Eukaryota</taxon>
        <taxon>Metazoa</taxon>
        <taxon>Spiralia</taxon>
        <taxon>Gnathifera</taxon>
        <taxon>Rotifera</taxon>
        <taxon>Eurotatoria</taxon>
        <taxon>Bdelloidea</taxon>
        <taxon>Philodinida</taxon>
        <taxon>Philodinidae</taxon>
        <taxon>Rotaria</taxon>
    </lineage>
</organism>
<dbReference type="GO" id="GO:0001764">
    <property type="term" value="P:neuron migration"/>
    <property type="evidence" value="ECO:0007669"/>
    <property type="project" value="UniProtKB-ARBA"/>
</dbReference>
<dbReference type="PROSITE" id="PS50026">
    <property type="entry name" value="EGF_3"/>
    <property type="match status" value="2"/>
</dbReference>
<dbReference type="GO" id="GO:0045197">
    <property type="term" value="P:establishment or maintenance of epithelial cell apical/basal polarity"/>
    <property type="evidence" value="ECO:0007669"/>
    <property type="project" value="TreeGrafter"/>
</dbReference>
<keyword evidence="3" id="KW-0732">Signal</keyword>
<dbReference type="AlphaFoldDB" id="A0A822BPG8"/>
<dbReference type="GO" id="GO:0009887">
    <property type="term" value="P:animal organ morphogenesis"/>
    <property type="evidence" value="ECO:0007669"/>
    <property type="project" value="UniProtKB-ARBA"/>
</dbReference>
<keyword evidence="2 7" id="KW-0245">EGF-like domain</keyword>
<evidence type="ECO:0000256" key="2">
    <source>
        <dbReference type="ARBA" id="ARBA00022536"/>
    </source>
</evidence>
<dbReference type="GO" id="GO:0005509">
    <property type="term" value="F:calcium ion binding"/>
    <property type="evidence" value="ECO:0007669"/>
    <property type="project" value="InterPro"/>
</dbReference>
<comment type="caution">
    <text evidence="9">The sequence shown here is derived from an EMBL/GenBank/DDBJ whole genome shotgun (WGS) entry which is preliminary data.</text>
</comment>
<dbReference type="GO" id="GO:0032991">
    <property type="term" value="C:protein-containing complex"/>
    <property type="evidence" value="ECO:0007669"/>
    <property type="project" value="TreeGrafter"/>
</dbReference>
<evidence type="ECO:0000313" key="9">
    <source>
        <dbReference type="EMBL" id="CAF5022823.1"/>
    </source>
</evidence>
<dbReference type="PROSITE" id="PS00022">
    <property type="entry name" value="EGF_1"/>
    <property type="match status" value="2"/>
</dbReference>
<dbReference type="Gene3D" id="2.10.25.10">
    <property type="entry name" value="Laminin"/>
    <property type="match status" value="2"/>
</dbReference>